<proteinExistence type="predicted"/>
<gene>
    <name evidence="1" type="ORF">D1610_16400</name>
</gene>
<organism evidence="1 2">
    <name type="scientific">Sphingomonas gilva</name>
    <dbReference type="NCBI Taxonomy" id="2305907"/>
    <lineage>
        <taxon>Bacteria</taxon>
        <taxon>Pseudomonadati</taxon>
        <taxon>Pseudomonadota</taxon>
        <taxon>Alphaproteobacteria</taxon>
        <taxon>Sphingomonadales</taxon>
        <taxon>Sphingomonadaceae</taxon>
        <taxon>Sphingomonas</taxon>
    </lineage>
</organism>
<dbReference type="EMBL" id="QWLV01000011">
    <property type="protein sequence ID" value="RHW16283.1"/>
    <property type="molecule type" value="Genomic_DNA"/>
</dbReference>
<dbReference type="Gene3D" id="3.40.1260.10">
    <property type="entry name" value="DsrEFH-like"/>
    <property type="match status" value="1"/>
</dbReference>
<keyword evidence="2" id="KW-1185">Reference proteome</keyword>
<dbReference type="SUPFAM" id="SSF75169">
    <property type="entry name" value="DsrEFH-like"/>
    <property type="match status" value="1"/>
</dbReference>
<accession>A0A396RPU4</accession>
<sequence length="120" mass="12361">MSGITIILIRDDPPALRAALTIVTATAALGQRGRIYLHEAAVAMLCRPIADAADADYRAKGLPDLAGLFEVALSMGVTLIACQTGLALGDHDAEALDPRVETGGLVGLIASLGDDRLIAL</sequence>
<evidence type="ECO:0000313" key="1">
    <source>
        <dbReference type="EMBL" id="RHW16283.1"/>
    </source>
</evidence>
<reference evidence="1 2" key="1">
    <citation type="submission" date="2018-08" db="EMBL/GenBank/DDBJ databases">
        <title>The multiple taxonomic identification of Sphingomonas gilva.</title>
        <authorList>
            <person name="Zhu D."/>
            <person name="Zheng S."/>
        </authorList>
    </citation>
    <scope>NUCLEOTIDE SEQUENCE [LARGE SCALE GENOMIC DNA]</scope>
    <source>
        <strain evidence="1 2">ZDH117</strain>
    </source>
</reference>
<dbReference type="RefSeq" id="WP_118865288.1">
    <property type="nucleotide sequence ID" value="NZ_QWLV01000011.1"/>
</dbReference>
<dbReference type="AlphaFoldDB" id="A0A396RPU4"/>
<dbReference type="OrthoDB" id="7567342at2"/>
<protein>
    <submittedName>
        <fullName evidence="1">Uncharacterized protein</fullName>
    </submittedName>
</protein>
<name>A0A396RPU4_9SPHN</name>
<dbReference type="Proteomes" id="UP000266693">
    <property type="component" value="Unassembled WGS sequence"/>
</dbReference>
<comment type="caution">
    <text evidence="1">The sequence shown here is derived from an EMBL/GenBank/DDBJ whole genome shotgun (WGS) entry which is preliminary data.</text>
</comment>
<dbReference type="InterPro" id="IPR027396">
    <property type="entry name" value="DsrEFH-like"/>
</dbReference>
<evidence type="ECO:0000313" key="2">
    <source>
        <dbReference type="Proteomes" id="UP000266693"/>
    </source>
</evidence>